<evidence type="ECO:0000313" key="1">
    <source>
        <dbReference type="EMBL" id="PWA86329.1"/>
    </source>
</evidence>
<organism evidence="1 2">
    <name type="scientific">Artemisia annua</name>
    <name type="common">Sweet wormwood</name>
    <dbReference type="NCBI Taxonomy" id="35608"/>
    <lineage>
        <taxon>Eukaryota</taxon>
        <taxon>Viridiplantae</taxon>
        <taxon>Streptophyta</taxon>
        <taxon>Embryophyta</taxon>
        <taxon>Tracheophyta</taxon>
        <taxon>Spermatophyta</taxon>
        <taxon>Magnoliopsida</taxon>
        <taxon>eudicotyledons</taxon>
        <taxon>Gunneridae</taxon>
        <taxon>Pentapetalae</taxon>
        <taxon>asterids</taxon>
        <taxon>campanulids</taxon>
        <taxon>Asterales</taxon>
        <taxon>Asteraceae</taxon>
        <taxon>Asteroideae</taxon>
        <taxon>Anthemideae</taxon>
        <taxon>Artemisiinae</taxon>
        <taxon>Artemisia</taxon>
    </lineage>
</organism>
<dbReference type="InterPro" id="IPR052370">
    <property type="entry name" value="Meta-cleavage_hydrolase"/>
</dbReference>
<proteinExistence type="predicted"/>
<dbReference type="Proteomes" id="UP000245207">
    <property type="component" value="Unassembled WGS sequence"/>
</dbReference>
<sequence>MFNNRKERNELLEELVVPDEEAMDTNYSQMIYMLWGDDDISSRPCQDNENVQLGEKATLDWVKNAGHLVPLEKSFAYNERLKCFLERVTKD</sequence>
<dbReference type="PANTHER" id="PTHR43139:SF22">
    <property type="entry name" value="AB HYDROLASE-1 DOMAIN-CONTAINING PROTEIN"/>
    <property type="match status" value="1"/>
</dbReference>
<reference evidence="1 2" key="1">
    <citation type="journal article" date="2018" name="Mol. Plant">
        <title>The genome of Artemisia annua provides insight into the evolution of Asteraceae family and artemisinin biosynthesis.</title>
        <authorList>
            <person name="Shen Q."/>
            <person name="Zhang L."/>
            <person name="Liao Z."/>
            <person name="Wang S."/>
            <person name="Yan T."/>
            <person name="Shi P."/>
            <person name="Liu M."/>
            <person name="Fu X."/>
            <person name="Pan Q."/>
            <person name="Wang Y."/>
            <person name="Lv Z."/>
            <person name="Lu X."/>
            <person name="Zhang F."/>
            <person name="Jiang W."/>
            <person name="Ma Y."/>
            <person name="Chen M."/>
            <person name="Hao X."/>
            <person name="Li L."/>
            <person name="Tang Y."/>
            <person name="Lv G."/>
            <person name="Zhou Y."/>
            <person name="Sun X."/>
            <person name="Brodelius P.E."/>
            <person name="Rose J.K.C."/>
            <person name="Tang K."/>
        </authorList>
    </citation>
    <scope>NUCLEOTIDE SEQUENCE [LARGE SCALE GENOMIC DNA]</scope>
    <source>
        <strain evidence="2">cv. Huhao1</strain>
        <tissue evidence="1">Leaf</tissue>
    </source>
</reference>
<gene>
    <name evidence="1" type="ORF">CTI12_AA141250</name>
</gene>
<keyword evidence="2" id="KW-1185">Reference proteome</keyword>
<dbReference type="InterPro" id="IPR029058">
    <property type="entry name" value="AB_hydrolase_fold"/>
</dbReference>
<accession>A0A2U1PKR6</accession>
<comment type="caution">
    <text evidence="1">The sequence shown here is derived from an EMBL/GenBank/DDBJ whole genome shotgun (WGS) entry which is preliminary data.</text>
</comment>
<name>A0A2U1PKR6_ARTAN</name>
<dbReference type="EMBL" id="PKPP01001031">
    <property type="protein sequence ID" value="PWA86329.1"/>
    <property type="molecule type" value="Genomic_DNA"/>
</dbReference>
<dbReference type="PANTHER" id="PTHR43139">
    <property type="entry name" value="SI:DKEY-122A22.2"/>
    <property type="match status" value="1"/>
</dbReference>
<dbReference type="AlphaFoldDB" id="A0A2U1PKR6"/>
<protein>
    <submittedName>
        <fullName evidence="1">Uncharacterized protein</fullName>
    </submittedName>
</protein>
<dbReference type="STRING" id="35608.A0A2U1PKR6"/>
<dbReference type="SUPFAM" id="SSF53474">
    <property type="entry name" value="alpha/beta-Hydrolases"/>
    <property type="match status" value="1"/>
</dbReference>
<dbReference type="OrthoDB" id="6431331at2759"/>
<dbReference type="Gene3D" id="3.40.50.1820">
    <property type="entry name" value="alpha/beta hydrolase"/>
    <property type="match status" value="1"/>
</dbReference>
<evidence type="ECO:0000313" key="2">
    <source>
        <dbReference type="Proteomes" id="UP000245207"/>
    </source>
</evidence>